<evidence type="ECO:0000313" key="1">
    <source>
        <dbReference type="Proteomes" id="UP000887579"/>
    </source>
</evidence>
<sequence>MPRGNRRQAVLAMARNGRWQNTYADQAMPGRTGFGYPPVMVNSALVEAVPNSFVATHRKYPALRISTSSIVSR</sequence>
<organism evidence="1 2">
    <name type="scientific">Panagrolaimus sp. ES5</name>
    <dbReference type="NCBI Taxonomy" id="591445"/>
    <lineage>
        <taxon>Eukaryota</taxon>
        <taxon>Metazoa</taxon>
        <taxon>Ecdysozoa</taxon>
        <taxon>Nematoda</taxon>
        <taxon>Chromadorea</taxon>
        <taxon>Rhabditida</taxon>
        <taxon>Tylenchina</taxon>
        <taxon>Panagrolaimomorpha</taxon>
        <taxon>Panagrolaimoidea</taxon>
        <taxon>Panagrolaimidae</taxon>
        <taxon>Panagrolaimus</taxon>
    </lineage>
</organism>
<dbReference type="WBParaSite" id="ES5_v2.g22562.t1">
    <property type="protein sequence ID" value="ES5_v2.g22562.t1"/>
    <property type="gene ID" value="ES5_v2.g22562"/>
</dbReference>
<reference evidence="2" key="1">
    <citation type="submission" date="2022-11" db="UniProtKB">
        <authorList>
            <consortium name="WormBaseParasite"/>
        </authorList>
    </citation>
    <scope>IDENTIFICATION</scope>
</reference>
<evidence type="ECO:0000313" key="2">
    <source>
        <dbReference type="WBParaSite" id="ES5_v2.g22562.t1"/>
    </source>
</evidence>
<name>A0AC34FYQ5_9BILA</name>
<proteinExistence type="predicted"/>
<dbReference type="Proteomes" id="UP000887579">
    <property type="component" value="Unplaced"/>
</dbReference>
<accession>A0AC34FYQ5</accession>
<protein>
    <submittedName>
        <fullName evidence="2">Uncharacterized protein</fullName>
    </submittedName>
</protein>